<dbReference type="PROSITE" id="PS50174">
    <property type="entry name" value="G_PATCH"/>
    <property type="match status" value="1"/>
</dbReference>
<feature type="compositionally biased region" description="Basic and acidic residues" evidence="4">
    <location>
        <begin position="61"/>
        <end position="100"/>
    </location>
</feature>
<dbReference type="STRING" id="6832.A0A553PLQ7"/>
<dbReference type="Pfam" id="PF01585">
    <property type="entry name" value="G-patch"/>
    <property type="match status" value="1"/>
</dbReference>
<protein>
    <recommendedName>
        <fullName evidence="2">G patch domain-containing protein 11</fullName>
    </recommendedName>
    <alternativeName>
        <fullName evidence="3">Coiled-coil domain-containing protein 75</fullName>
    </alternativeName>
</protein>
<name>A0A553PLQ7_TIGCA</name>
<dbReference type="Proteomes" id="UP000318571">
    <property type="component" value="Chromosome 11"/>
</dbReference>
<reference evidence="6 7" key="1">
    <citation type="journal article" date="2018" name="Nat. Ecol. Evol.">
        <title>Genomic signatures of mitonuclear coevolution across populations of Tigriopus californicus.</title>
        <authorList>
            <person name="Barreto F.S."/>
            <person name="Watson E.T."/>
            <person name="Lima T.G."/>
            <person name="Willett C.S."/>
            <person name="Edmands S."/>
            <person name="Li W."/>
            <person name="Burton R.S."/>
        </authorList>
    </citation>
    <scope>NUCLEOTIDE SEQUENCE [LARGE SCALE GENOMIC DNA]</scope>
    <source>
        <strain evidence="6 7">San Diego</strain>
    </source>
</reference>
<dbReference type="OrthoDB" id="786951at2759"/>
<dbReference type="OMA" id="DYMNMVI"/>
<dbReference type="InterPro" id="IPR039249">
    <property type="entry name" value="GPATCH11"/>
</dbReference>
<dbReference type="PANTHER" id="PTHR21032">
    <property type="entry name" value="G PATCH DOMAIN-CONTAINING PROTEIN 11"/>
    <property type="match status" value="1"/>
</dbReference>
<accession>A0A553PLQ7</accession>
<feature type="domain" description="G-patch" evidence="5">
    <location>
        <begin position="106"/>
        <end position="152"/>
    </location>
</feature>
<dbReference type="AlphaFoldDB" id="A0A553PLQ7"/>
<dbReference type="GO" id="GO:0000776">
    <property type="term" value="C:kinetochore"/>
    <property type="evidence" value="ECO:0007669"/>
    <property type="project" value="TreeGrafter"/>
</dbReference>
<evidence type="ECO:0000256" key="2">
    <source>
        <dbReference type="ARBA" id="ARBA00021978"/>
    </source>
</evidence>
<keyword evidence="7" id="KW-1185">Reference proteome</keyword>
<evidence type="ECO:0000256" key="4">
    <source>
        <dbReference type="SAM" id="MobiDB-lite"/>
    </source>
</evidence>
<evidence type="ECO:0000313" key="7">
    <source>
        <dbReference type="Proteomes" id="UP000318571"/>
    </source>
</evidence>
<evidence type="ECO:0000259" key="5">
    <source>
        <dbReference type="PROSITE" id="PS50174"/>
    </source>
</evidence>
<feature type="region of interest" description="Disordered" evidence="4">
    <location>
        <begin position="1"/>
        <end position="37"/>
    </location>
</feature>
<evidence type="ECO:0000256" key="1">
    <source>
        <dbReference type="ARBA" id="ARBA00007140"/>
    </source>
</evidence>
<dbReference type="InterPro" id="IPR000467">
    <property type="entry name" value="G_patch_dom"/>
</dbReference>
<proteinExistence type="inferred from homology"/>
<comment type="similarity">
    <text evidence="1">Belongs to the GPATCH11 family.</text>
</comment>
<dbReference type="GO" id="GO:0003676">
    <property type="term" value="F:nucleic acid binding"/>
    <property type="evidence" value="ECO:0007669"/>
    <property type="project" value="InterPro"/>
</dbReference>
<feature type="region of interest" description="Disordered" evidence="4">
    <location>
        <begin position="52"/>
        <end position="104"/>
    </location>
</feature>
<evidence type="ECO:0000313" key="6">
    <source>
        <dbReference type="EMBL" id="TRY78617.1"/>
    </source>
</evidence>
<comment type="caution">
    <text evidence="6">The sequence shown here is derived from an EMBL/GenBank/DDBJ whole genome shotgun (WGS) entry which is preliminary data.</text>
</comment>
<dbReference type="PANTHER" id="PTHR21032:SF0">
    <property type="entry name" value="G PATCH DOMAIN-CONTAINING PROTEIN 11"/>
    <property type="match status" value="1"/>
</dbReference>
<gene>
    <name evidence="6" type="ORF">TCAL_12147</name>
</gene>
<sequence length="312" mass="35689">MNFGLGFSPSPPGPAHTSTEGEECRTKSDQDEEDEDYMSEAFLSQCVQKDIRPGLKRTLPKQREHELAKQRSEGEQRRQAAKWDKRQRMNLESEKREEGLQKSLDTSNKGFAMLAKMGYKSGQSLGKSNSGRVEPIGIQIKIDRGGLGREAVLQEIALQKTTMMRARMARKARATSTQSIQEYRAHMSRQRKLQMVEVDLRKSQKSCFQLDSAKEIRDPAESWFWPPKVQDAPPIDPDSASNEPSAALINEEDEKDDDNDDICELEVDEQLEILTNYLRMQYFYCLWCGTTFTDEPDIVTNCPGRTRQDHDD</sequence>
<dbReference type="SMART" id="SM01173">
    <property type="entry name" value="DUF4187"/>
    <property type="match status" value="1"/>
</dbReference>
<evidence type="ECO:0000256" key="3">
    <source>
        <dbReference type="ARBA" id="ARBA00030688"/>
    </source>
</evidence>
<dbReference type="Pfam" id="PF13821">
    <property type="entry name" value="DUF4187"/>
    <property type="match status" value="1"/>
</dbReference>
<dbReference type="SMART" id="SM00443">
    <property type="entry name" value="G_patch"/>
    <property type="match status" value="1"/>
</dbReference>
<dbReference type="InterPro" id="IPR025239">
    <property type="entry name" value="DUF4187"/>
</dbReference>
<organism evidence="6 7">
    <name type="scientific">Tigriopus californicus</name>
    <name type="common">Marine copepod</name>
    <dbReference type="NCBI Taxonomy" id="6832"/>
    <lineage>
        <taxon>Eukaryota</taxon>
        <taxon>Metazoa</taxon>
        <taxon>Ecdysozoa</taxon>
        <taxon>Arthropoda</taxon>
        <taxon>Crustacea</taxon>
        <taxon>Multicrustacea</taxon>
        <taxon>Hexanauplia</taxon>
        <taxon>Copepoda</taxon>
        <taxon>Harpacticoida</taxon>
        <taxon>Harpacticidae</taxon>
        <taxon>Tigriopus</taxon>
    </lineage>
</organism>
<dbReference type="EMBL" id="VCGU01000003">
    <property type="protein sequence ID" value="TRY78617.1"/>
    <property type="molecule type" value="Genomic_DNA"/>
</dbReference>